<name>A0A438VN01_HELPX</name>
<reference evidence="1 2" key="1">
    <citation type="submission" date="2018-11" db="EMBL/GenBank/DDBJ databases">
        <title>Genetic determinants and prediction of antibiotic resistance phenotypes in Helicobacter pylori.</title>
        <authorList>
            <person name="Wagner K."/>
        </authorList>
    </citation>
    <scope>NUCLEOTIDE SEQUENCE [LARGE SCALE GENOMIC DNA]</scope>
    <source>
        <strain evidence="1 2">ZH70</strain>
    </source>
</reference>
<evidence type="ECO:0000313" key="1">
    <source>
        <dbReference type="EMBL" id="RVZ11936.1"/>
    </source>
</evidence>
<comment type="caution">
    <text evidence="1">The sequence shown here is derived from an EMBL/GenBank/DDBJ whole genome shotgun (WGS) entry which is preliminary data.</text>
</comment>
<dbReference type="EMBL" id="RJGP01001593">
    <property type="protein sequence ID" value="RVZ11936.1"/>
    <property type="molecule type" value="Genomic_DNA"/>
</dbReference>
<proteinExistence type="predicted"/>
<evidence type="ECO:0000313" key="2">
    <source>
        <dbReference type="Proteomes" id="UP000289022"/>
    </source>
</evidence>
<dbReference type="AlphaFoldDB" id="A0A438VN01"/>
<feature type="non-terminal residue" evidence="1">
    <location>
        <position position="77"/>
    </location>
</feature>
<dbReference type="Proteomes" id="UP000289022">
    <property type="component" value="Unassembled WGS sequence"/>
</dbReference>
<gene>
    <name evidence="1" type="ORF">EC518_14955</name>
</gene>
<organism evidence="1 2">
    <name type="scientific">Helicobacter pylori</name>
    <name type="common">Campylobacter pylori</name>
    <dbReference type="NCBI Taxonomy" id="210"/>
    <lineage>
        <taxon>Bacteria</taxon>
        <taxon>Pseudomonadati</taxon>
        <taxon>Campylobacterota</taxon>
        <taxon>Epsilonproteobacteria</taxon>
        <taxon>Campylobacterales</taxon>
        <taxon>Helicobacteraceae</taxon>
        <taxon>Helicobacter</taxon>
    </lineage>
</organism>
<protein>
    <submittedName>
        <fullName evidence="1">Uncharacterized protein</fullName>
    </submittedName>
</protein>
<sequence length="77" mass="8506">MSASSFLLEAFSKEKHAFVVDLSAPYIGLSKKPLESVLKNTLALDFCLNKLTKNAKILQANIIDNDRILEIKGAKDL</sequence>
<accession>A0A438VN01</accession>